<feature type="transmembrane region" description="Helical" evidence="1">
    <location>
        <begin position="36"/>
        <end position="58"/>
    </location>
</feature>
<proteinExistence type="predicted"/>
<reference evidence="2 3" key="1">
    <citation type="journal article" date="2017" name="Mol. Ecol.">
        <title>Comparative and population genomic landscape of Phellinus noxius: A hypervariable fungus causing root rot in trees.</title>
        <authorList>
            <person name="Chung C.L."/>
            <person name="Lee T.J."/>
            <person name="Akiba M."/>
            <person name="Lee H.H."/>
            <person name="Kuo T.H."/>
            <person name="Liu D."/>
            <person name="Ke H.M."/>
            <person name="Yokoi T."/>
            <person name="Roa M.B."/>
            <person name="Lu M.J."/>
            <person name="Chang Y.Y."/>
            <person name="Ann P.J."/>
            <person name="Tsai J.N."/>
            <person name="Chen C.Y."/>
            <person name="Tzean S.S."/>
            <person name="Ota Y."/>
            <person name="Hattori T."/>
            <person name="Sahashi N."/>
            <person name="Liou R.F."/>
            <person name="Kikuchi T."/>
            <person name="Tsai I.J."/>
        </authorList>
    </citation>
    <scope>NUCLEOTIDE SEQUENCE [LARGE SCALE GENOMIC DNA]</scope>
    <source>
        <strain evidence="2 3">FFPRI411160</strain>
    </source>
</reference>
<evidence type="ECO:0000313" key="2">
    <source>
        <dbReference type="EMBL" id="PAV19110.1"/>
    </source>
</evidence>
<comment type="caution">
    <text evidence="2">The sequence shown here is derived from an EMBL/GenBank/DDBJ whole genome shotgun (WGS) entry which is preliminary data.</text>
</comment>
<protein>
    <submittedName>
        <fullName evidence="2">Uncharacterized protein</fullName>
    </submittedName>
</protein>
<keyword evidence="1" id="KW-0472">Membrane</keyword>
<name>A0A286UHJ9_9AGAM</name>
<evidence type="ECO:0000256" key="1">
    <source>
        <dbReference type="SAM" id="Phobius"/>
    </source>
</evidence>
<dbReference type="AlphaFoldDB" id="A0A286UHJ9"/>
<keyword evidence="1" id="KW-1133">Transmembrane helix</keyword>
<dbReference type="EMBL" id="NBII01000005">
    <property type="protein sequence ID" value="PAV19110.1"/>
    <property type="molecule type" value="Genomic_DNA"/>
</dbReference>
<organism evidence="2 3">
    <name type="scientific">Pyrrhoderma noxium</name>
    <dbReference type="NCBI Taxonomy" id="2282107"/>
    <lineage>
        <taxon>Eukaryota</taxon>
        <taxon>Fungi</taxon>
        <taxon>Dikarya</taxon>
        <taxon>Basidiomycota</taxon>
        <taxon>Agaricomycotina</taxon>
        <taxon>Agaricomycetes</taxon>
        <taxon>Hymenochaetales</taxon>
        <taxon>Hymenochaetaceae</taxon>
        <taxon>Pyrrhoderma</taxon>
    </lineage>
</organism>
<dbReference type="InParanoid" id="A0A286UHJ9"/>
<gene>
    <name evidence="2" type="ORF">PNOK_0595400</name>
</gene>
<sequence length="81" mass="9028">MSELQRMLDEKLPFRVRVDICWKAAKSFVINHRQGLILLTLVLLGVVTIITPMMLVGAKTVVDVSNEPHVGFHDSPSTRGT</sequence>
<keyword evidence="3" id="KW-1185">Reference proteome</keyword>
<evidence type="ECO:0000313" key="3">
    <source>
        <dbReference type="Proteomes" id="UP000217199"/>
    </source>
</evidence>
<accession>A0A286UHJ9</accession>
<keyword evidence="1" id="KW-0812">Transmembrane</keyword>
<dbReference type="Proteomes" id="UP000217199">
    <property type="component" value="Unassembled WGS sequence"/>
</dbReference>